<comment type="caution">
    <text evidence="2">The sequence shown here is derived from an EMBL/GenBank/DDBJ whole genome shotgun (WGS) entry which is preliminary data.</text>
</comment>
<sequence length="63" mass="6126">MEGALGTVGLVAGTFDGELGSAVRAGMPLGDFLGRVPDKSDLLAGQGGQQQAGDRTVHGGGGD</sequence>
<evidence type="ECO:0000313" key="3">
    <source>
        <dbReference type="Proteomes" id="UP001601422"/>
    </source>
</evidence>
<dbReference type="EMBL" id="JBIAJP010000001">
    <property type="protein sequence ID" value="MFF0002924.1"/>
    <property type="molecule type" value="Genomic_DNA"/>
</dbReference>
<name>A0ABW6MPD6_9ACTN</name>
<evidence type="ECO:0000256" key="1">
    <source>
        <dbReference type="SAM" id="MobiDB-lite"/>
    </source>
</evidence>
<feature type="region of interest" description="Disordered" evidence="1">
    <location>
        <begin position="40"/>
        <end position="63"/>
    </location>
</feature>
<keyword evidence="3" id="KW-1185">Reference proteome</keyword>
<gene>
    <name evidence="2" type="ORF">ACFYQT_05620</name>
</gene>
<protein>
    <submittedName>
        <fullName evidence="2">Uncharacterized protein</fullName>
    </submittedName>
</protein>
<evidence type="ECO:0000313" key="2">
    <source>
        <dbReference type="EMBL" id="MFF0002924.1"/>
    </source>
</evidence>
<organism evidence="2 3">
    <name type="scientific">Streptomyces tibetensis</name>
    <dbReference type="NCBI Taxonomy" id="2382123"/>
    <lineage>
        <taxon>Bacteria</taxon>
        <taxon>Bacillati</taxon>
        <taxon>Actinomycetota</taxon>
        <taxon>Actinomycetes</taxon>
        <taxon>Kitasatosporales</taxon>
        <taxon>Streptomycetaceae</taxon>
        <taxon>Streptomyces</taxon>
    </lineage>
</organism>
<dbReference type="RefSeq" id="WP_361950564.1">
    <property type="nucleotide sequence ID" value="NZ_JBEXVS010000053.1"/>
</dbReference>
<proteinExistence type="predicted"/>
<accession>A0ABW6MPD6</accession>
<dbReference type="Proteomes" id="UP001601422">
    <property type="component" value="Unassembled WGS sequence"/>
</dbReference>
<reference evidence="2 3" key="1">
    <citation type="submission" date="2024-10" db="EMBL/GenBank/DDBJ databases">
        <title>The Natural Products Discovery Center: Release of the First 8490 Sequenced Strains for Exploring Actinobacteria Biosynthetic Diversity.</title>
        <authorList>
            <person name="Kalkreuter E."/>
            <person name="Kautsar S.A."/>
            <person name="Yang D."/>
            <person name="Bader C.D."/>
            <person name="Teijaro C.N."/>
            <person name="Fluegel L."/>
            <person name="Davis C.M."/>
            <person name="Simpson J.R."/>
            <person name="Lauterbach L."/>
            <person name="Steele A.D."/>
            <person name="Gui C."/>
            <person name="Meng S."/>
            <person name="Li G."/>
            <person name="Viehrig K."/>
            <person name="Ye F."/>
            <person name="Su P."/>
            <person name="Kiefer A.F."/>
            <person name="Nichols A."/>
            <person name="Cepeda A.J."/>
            <person name="Yan W."/>
            <person name="Fan B."/>
            <person name="Jiang Y."/>
            <person name="Adhikari A."/>
            <person name="Zheng C.-J."/>
            <person name="Schuster L."/>
            <person name="Cowan T.M."/>
            <person name="Smanski M.J."/>
            <person name="Chevrette M.G."/>
            <person name="De Carvalho L.P.S."/>
            <person name="Shen B."/>
        </authorList>
    </citation>
    <scope>NUCLEOTIDE SEQUENCE [LARGE SCALE GENOMIC DNA]</scope>
    <source>
        <strain evidence="2 3">NPDC005497</strain>
    </source>
</reference>